<feature type="transmembrane region" description="Helical" evidence="5">
    <location>
        <begin position="276"/>
        <end position="297"/>
    </location>
</feature>
<dbReference type="InterPro" id="IPR017927">
    <property type="entry name" value="FAD-bd_FR_type"/>
</dbReference>
<keyword evidence="9" id="KW-1185">Reference proteome</keyword>
<evidence type="ECO:0000256" key="1">
    <source>
        <dbReference type="ARBA" id="ARBA00022630"/>
    </source>
</evidence>
<dbReference type="PROSITE" id="PS50902">
    <property type="entry name" value="FLAVODOXIN_LIKE"/>
    <property type="match status" value="1"/>
</dbReference>
<dbReference type="InterPro" id="IPR001433">
    <property type="entry name" value="OxRdtase_FAD/NAD-bd"/>
</dbReference>
<sequence>MQKLSVKGMALSLHRWVGLILAPLFLLIIISGGVLAFKPIVEDPMITGGPAIVKSEVLQSTLAKIDPADTIRQLNLSADGQVMTVISEADGPNGSFAVATGERVPGTGTAIDIFGIVKSFHKNLLIGAGSIVLYATFAMLAIVLIGPFLSWLRMSNTVLGWHITAGWLALPLFIMLPLTGILMTYHIDIGKPLILPQSGPRAAFVQSIDTVSQTEGFKSVISARRFKAGSVMLETVTDKGQATYIVGKGLAVQKFEGPGLFKSLHEGTWAGAWSGILNFLIAVAMSLLTVTGFISWFRRWRQSKRKVGSADADILVAYASQTGTAAQLAEATYKALEAGGAKAACMALSGVRIEHLGQYRHLLIIASTTGEGDLAEPGRAFMASLHGAELNISFSMLALGDKRYQHFCAGGEKLRSVLLGTGAQEFMEIVRADGAPQKAWHEWLDGIQKALSITVGEVEAPKADAPVEVTLIERNRLDNCEDHVTSETWQIVFELKSAVPFRPGDLLMLSPGKGETERCYSIGNSAHVTADRIILTVSRNVWTDEAGTKHFGKMSNLLCNALPIGTTLSGAVRYHPAFNPPDDVTTPVIMVATGCGIAPFTGFIEERQHSNQEKGPAWLLFGNRHREGDFFYRDTLASWEKSGALTRLSTAFSRDEGDGTYVTDRIVKNGAEIVDLIRNKGGILYVCGKTRLGNGVDAALVTALVTNDNIPQAQAEQTIQQWKAAGSLRYDLFD</sequence>
<keyword evidence="1" id="KW-0285">Flavoprotein</keyword>
<dbReference type="Gene3D" id="2.40.30.10">
    <property type="entry name" value="Translation factors"/>
    <property type="match status" value="1"/>
</dbReference>
<dbReference type="InterPro" id="IPR029039">
    <property type="entry name" value="Flavoprotein-like_sf"/>
</dbReference>
<reference evidence="8 9" key="1">
    <citation type="submission" date="2024-04" db="EMBL/GenBank/DDBJ databases">
        <title>A novel species isolated from cricket.</title>
        <authorList>
            <person name="Wang H.-C."/>
        </authorList>
    </citation>
    <scope>NUCLEOTIDE SEQUENCE [LARGE SCALE GENOMIC DNA]</scope>
    <source>
        <strain evidence="8 9">WL0021</strain>
    </source>
</reference>
<dbReference type="PRINTS" id="PR00369">
    <property type="entry name" value="FLAVODOXIN"/>
</dbReference>
<keyword evidence="5" id="KW-0472">Membrane</keyword>
<dbReference type="PANTHER" id="PTHR19384:SF17">
    <property type="entry name" value="NADPH--CYTOCHROME P450 REDUCTASE"/>
    <property type="match status" value="1"/>
</dbReference>
<dbReference type="SUPFAM" id="SSF63380">
    <property type="entry name" value="Riboflavin synthase domain-like"/>
    <property type="match status" value="1"/>
</dbReference>
<dbReference type="InterPro" id="IPR008254">
    <property type="entry name" value="Flavodoxin/NO_synth"/>
</dbReference>
<feature type="domain" description="Flavodoxin-like" evidence="6">
    <location>
        <begin position="314"/>
        <end position="448"/>
    </location>
</feature>
<keyword evidence="2" id="KW-0288">FMN</keyword>
<dbReference type="Pfam" id="PF00258">
    <property type="entry name" value="Flavodoxin_1"/>
    <property type="match status" value="1"/>
</dbReference>
<accession>A0ABV0BGK6</accession>
<evidence type="ECO:0000259" key="7">
    <source>
        <dbReference type="PROSITE" id="PS51384"/>
    </source>
</evidence>
<dbReference type="Pfam" id="PF03929">
    <property type="entry name" value="PepSY_TM"/>
    <property type="match status" value="1"/>
</dbReference>
<dbReference type="EC" id="1.6.2.4" evidence="4"/>
<dbReference type="PROSITE" id="PS51384">
    <property type="entry name" value="FAD_FR"/>
    <property type="match status" value="1"/>
</dbReference>
<evidence type="ECO:0000313" key="8">
    <source>
        <dbReference type="EMBL" id="MEN3929822.1"/>
    </source>
</evidence>
<organism evidence="8 9">
    <name type="scientific">Hohaiivirga grylli</name>
    <dbReference type="NCBI Taxonomy" id="3133970"/>
    <lineage>
        <taxon>Bacteria</taxon>
        <taxon>Pseudomonadati</taxon>
        <taxon>Pseudomonadota</taxon>
        <taxon>Alphaproteobacteria</taxon>
        <taxon>Hyphomicrobiales</taxon>
        <taxon>Methylobacteriaceae</taxon>
        <taxon>Hohaiivirga</taxon>
    </lineage>
</organism>
<dbReference type="SUPFAM" id="SSF52218">
    <property type="entry name" value="Flavoproteins"/>
    <property type="match status" value="1"/>
</dbReference>
<protein>
    <recommendedName>
        <fullName evidence="4">NADPH--hemoprotein reductase</fullName>
        <ecNumber evidence="4">1.6.2.4</ecNumber>
    </recommendedName>
</protein>
<keyword evidence="3" id="KW-0813">Transport</keyword>
<evidence type="ECO:0000259" key="6">
    <source>
        <dbReference type="PROSITE" id="PS50902"/>
    </source>
</evidence>
<dbReference type="Gene3D" id="3.40.50.360">
    <property type="match status" value="1"/>
</dbReference>
<name>A0ABV0BGK6_9HYPH</name>
<feature type="domain" description="FAD-binding FR-type" evidence="7">
    <location>
        <begin position="464"/>
        <end position="581"/>
    </location>
</feature>
<evidence type="ECO:0000313" key="9">
    <source>
        <dbReference type="Proteomes" id="UP001418637"/>
    </source>
</evidence>
<gene>
    <name evidence="8" type="ORF">WJT86_01945</name>
</gene>
<evidence type="ECO:0000256" key="5">
    <source>
        <dbReference type="SAM" id="Phobius"/>
    </source>
</evidence>
<dbReference type="InterPro" id="IPR039261">
    <property type="entry name" value="FNR_nucleotide-bd"/>
</dbReference>
<dbReference type="InterPro" id="IPR017938">
    <property type="entry name" value="Riboflavin_synthase-like_b-brl"/>
</dbReference>
<dbReference type="RefSeq" id="WP_346335804.1">
    <property type="nucleotide sequence ID" value="NZ_JBBYXI010000001.1"/>
</dbReference>
<dbReference type="PRINTS" id="PR00371">
    <property type="entry name" value="FPNCR"/>
</dbReference>
<dbReference type="SUPFAM" id="SSF52343">
    <property type="entry name" value="Ferredoxin reductase-like, C-terminal NADP-linked domain"/>
    <property type="match status" value="1"/>
</dbReference>
<dbReference type="Pfam" id="PF00175">
    <property type="entry name" value="NAD_binding_1"/>
    <property type="match status" value="1"/>
</dbReference>
<feature type="transmembrane region" description="Helical" evidence="5">
    <location>
        <begin position="164"/>
        <end position="187"/>
    </location>
</feature>
<evidence type="ECO:0000256" key="4">
    <source>
        <dbReference type="ARBA" id="ARBA00023797"/>
    </source>
</evidence>
<dbReference type="Proteomes" id="UP001418637">
    <property type="component" value="Unassembled WGS sequence"/>
</dbReference>
<evidence type="ECO:0000256" key="3">
    <source>
        <dbReference type="ARBA" id="ARBA00022982"/>
    </source>
</evidence>
<comment type="caution">
    <text evidence="8">The sequence shown here is derived from an EMBL/GenBank/DDBJ whole genome shotgun (WGS) entry which is preliminary data.</text>
</comment>
<feature type="transmembrane region" description="Helical" evidence="5">
    <location>
        <begin position="131"/>
        <end position="152"/>
    </location>
</feature>
<keyword evidence="5" id="KW-0812">Transmembrane</keyword>
<dbReference type="InterPro" id="IPR005625">
    <property type="entry name" value="PepSY-ass_TM"/>
</dbReference>
<dbReference type="InterPro" id="IPR001709">
    <property type="entry name" value="Flavoprot_Pyr_Nucl_cyt_Rdtase"/>
</dbReference>
<evidence type="ECO:0000256" key="2">
    <source>
        <dbReference type="ARBA" id="ARBA00022643"/>
    </source>
</evidence>
<keyword evidence="3" id="KW-0249">Electron transport</keyword>
<dbReference type="EMBL" id="JBBYXI010000001">
    <property type="protein sequence ID" value="MEN3929822.1"/>
    <property type="molecule type" value="Genomic_DNA"/>
</dbReference>
<dbReference type="Gene3D" id="3.40.50.80">
    <property type="entry name" value="Nucleotide-binding domain of ferredoxin-NADP reductase (FNR) module"/>
    <property type="match status" value="1"/>
</dbReference>
<keyword evidence="5" id="KW-1133">Transmembrane helix</keyword>
<dbReference type="InterPro" id="IPR001094">
    <property type="entry name" value="Flavdoxin-like"/>
</dbReference>
<dbReference type="PANTHER" id="PTHR19384">
    <property type="entry name" value="NITRIC OXIDE SYNTHASE-RELATED"/>
    <property type="match status" value="1"/>
</dbReference>
<proteinExistence type="predicted"/>